<keyword evidence="2" id="KW-1185">Reference proteome</keyword>
<evidence type="ECO:0000313" key="1">
    <source>
        <dbReference type="EMBL" id="GAB54341.1"/>
    </source>
</evidence>
<reference evidence="1 2" key="1">
    <citation type="journal article" date="2012" name="J. Bacteriol.">
        <title>Genome sequence of proteorhodopsin-containing sea ice bacterium Glaciecola punicea ACAM 611T.</title>
        <authorList>
            <person name="Qin Q.-L."/>
            <person name="Xie B.-B."/>
            <person name="Shu Y.-L."/>
            <person name="Rong J.-C."/>
            <person name="Zhao D.-L."/>
            <person name="Zhang X.-Y."/>
            <person name="Chen X.-L."/>
            <person name="Zhou B.-C."/>
            <person name="Zhanga Y.-Z."/>
        </authorList>
    </citation>
    <scope>NUCLEOTIDE SEQUENCE [LARGE SCALE GENOMIC DNA]</scope>
    <source>
        <strain evidence="1 2">ACAM 611</strain>
    </source>
</reference>
<gene>
    <name evidence="1" type="ORF">GPUN_0187</name>
</gene>
<dbReference type="EMBL" id="BAET01000002">
    <property type="protein sequence ID" value="GAB54341.1"/>
    <property type="molecule type" value="Genomic_DNA"/>
</dbReference>
<dbReference type="Proteomes" id="UP000053586">
    <property type="component" value="Unassembled WGS sequence"/>
</dbReference>
<evidence type="ECO:0000313" key="2">
    <source>
        <dbReference type="Proteomes" id="UP000053586"/>
    </source>
</evidence>
<dbReference type="AlphaFoldDB" id="H5T7R4"/>
<proteinExistence type="predicted"/>
<organism evidence="1 2">
    <name type="scientific">Glaciecola punicea ACAM 611</name>
    <dbReference type="NCBI Taxonomy" id="1121923"/>
    <lineage>
        <taxon>Bacteria</taxon>
        <taxon>Pseudomonadati</taxon>
        <taxon>Pseudomonadota</taxon>
        <taxon>Gammaproteobacteria</taxon>
        <taxon>Alteromonadales</taxon>
        <taxon>Alteromonadaceae</taxon>
        <taxon>Glaciecola</taxon>
    </lineage>
</organism>
<name>H5T7R4_9ALTE</name>
<sequence length="54" mass="6070">MGESYQHFYPTPLLSSYCTMNSKNAMMDIPQHSSLMVLALFGQLCIEALNSNIQ</sequence>
<comment type="caution">
    <text evidence="1">The sequence shown here is derived from an EMBL/GenBank/DDBJ whole genome shotgun (WGS) entry which is preliminary data.</text>
</comment>
<accession>H5T7R4</accession>
<reference evidence="1 2" key="2">
    <citation type="journal article" date="2017" name="Antonie Van Leeuwenhoek">
        <title>Rhizobium rhizosphaerae sp. nov., a novel species isolated from rice rhizosphere.</title>
        <authorList>
            <person name="Zhao J.J."/>
            <person name="Zhang J."/>
            <person name="Zhang R.J."/>
            <person name="Zhang C.W."/>
            <person name="Yin H.Q."/>
            <person name="Zhang X.X."/>
        </authorList>
    </citation>
    <scope>NUCLEOTIDE SEQUENCE [LARGE SCALE GENOMIC DNA]</scope>
    <source>
        <strain evidence="1 2">ACAM 611</strain>
    </source>
</reference>
<protein>
    <submittedName>
        <fullName evidence="1">Uncharacterized protein</fullName>
    </submittedName>
</protein>